<gene>
    <name evidence="8" type="ORF">LX15_000066</name>
</gene>
<dbReference type="PROSITE" id="PS51387">
    <property type="entry name" value="FAD_PCMH"/>
    <property type="match status" value="1"/>
</dbReference>
<keyword evidence="5" id="KW-0560">Oxidoreductase</keyword>
<feature type="compositionally biased region" description="Low complexity" evidence="6">
    <location>
        <begin position="30"/>
        <end position="44"/>
    </location>
</feature>
<evidence type="ECO:0000256" key="3">
    <source>
        <dbReference type="ARBA" id="ARBA00022630"/>
    </source>
</evidence>
<evidence type="ECO:0000256" key="5">
    <source>
        <dbReference type="ARBA" id="ARBA00023002"/>
    </source>
</evidence>
<dbReference type="InterPro" id="IPR012951">
    <property type="entry name" value="BBE"/>
</dbReference>
<dbReference type="Gene3D" id="3.40.462.20">
    <property type="match status" value="1"/>
</dbReference>
<dbReference type="Pfam" id="PF08031">
    <property type="entry name" value="BBE"/>
    <property type="match status" value="1"/>
</dbReference>
<comment type="similarity">
    <text evidence="2">Belongs to the oxygen-dependent FAD-linked oxidoreductase family.</text>
</comment>
<evidence type="ECO:0000256" key="2">
    <source>
        <dbReference type="ARBA" id="ARBA00005466"/>
    </source>
</evidence>
<organism evidence="8 9">
    <name type="scientific">Streptoalloteichus tenebrarius (strain ATCC 17920 / DSM 40477 / JCM 4838 / CBS 697.72 / NBRC 16177 / NCIMB 11028 / NRRL B-12390 / A12253. 1 / ISP 5477)</name>
    <name type="common">Streptomyces tenebrarius</name>
    <dbReference type="NCBI Taxonomy" id="1933"/>
    <lineage>
        <taxon>Bacteria</taxon>
        <taxon>Bacillati</taxon>
        <taxon>Actinomycetota</taxon>
        <taxon>Actinomycetes</taxon>
        <taxon>Pseudonocardiales</taxon>
        <taxon>Pseudonocardiaceae</taxon>
        <taxon>Streptoalloteichus</taxon>
    </lineage>
</organism>
<evidence type="ECO:0000313" key="8">
    <source>
        <dbReference type="EMBL" id="MCP2256383.1"/>
    </source>
</evidence>
<dbReference type="SUPFAM" id="SSF56176">
    <property type="entry name" value="FAD-binding/transporter-associated domain-like"/>
    <property type="match status" value="1"/>
</dbReference>
<dbReference type="Gene3D" id="3.30.465.10">
    <property type="match status" value="1"/>
</dbReference>
<protein>
    <submittedName>
        <fullName evidence="8">FAD/FMN-containing dehydrogenase</fullName>
    </submittedName>
</protein>
<dbReference type="PANTHER" id="PTHR42973:SF39">
    <property type="entry name" value="FAD-BINDING PCMH-TYPE DOMAIN-CONTAINING PROTEIN"/>
    <property type="match status" value="1"/>
</dbReference>
<dbReference type="InterPro" id="IPR016169">
    <property type="entry name" value="FAD-bd_PCMH_sub2"/>
</dbReference>
<keyword evidence="9" id="KW-1185">Reference proteome</keyword>
<dbReference type="Pfam" id="PF01565">
    <property type="entry name" value="FAD_binding_4"/>
    <property type="match status" value="1"/>
</dbReference>
<keyword evidence="4" id="KW-0274">FAD</keyword>
<feature type="region of interest" description="Disordered" evidence="6">
    <location>
        <begin position="24"/>
        <end position="46"/>
    </location>
</feature>
<name>A0ABT1HLL3_STRSD</name>
<proteinExistence type="inferred from homology"/>
<evidence type="ECO:0000256" key="1">
    <source>
        <dbReference type="ARBA" id="ARBA00001974"/>
    </source>
</evidence>
<dbReference type="EMBL" id="JAMTCP010000001">
    <property type="protein sequence ID" value="MCP2256383.1"/>
    <property type="molecule type" value="Genomic_DNA"/>
</dbReference>
<dbReference type="InterPro" id="IPR006094">
    <property type="entry name" value="Oxid_FAD_bind_N"/>
</dbReference>
<keyword evidence="3" id="KW-0285">Flavoprotein</keyword>
<comment type="cofactor">
    <cofactor evidence="1">
        <name>FAD</name>
        <dbReference type="ChEBI" id="CHEBI:57692"/>
    </cofactor>
</comment>
<dbReference type="InterPro" id="IPR016166">
    <property type="entry name" value="FAD-bd_PCMH"/>
</dbReference>
<evidence type="ECO:0000256" key="4">
    <source>
        <dbReference type="ARBA" id="ARBA00022827"/>
    </source>
</evidence>
<reference evidence="8 9" key="1">
    <citation type="submission" date="2022-06" db="EMBL/GenBank/DDBJ databases">
        <title>Genomic Encyclopedia of Archaeal and Bacterial Type Strains, Phase II (KMG-II): from individual species to whole genera.</title>
        <authorList>
            <person name="Goeker M."/>
        </authorList>
    </citation>
    <scope>NUCLEOTIDE SEQUENCE [LARGE SCALE GENOMIC DNA]</scope>
    <source>
        <strain evidence="8 9">DSM 40477</strain>
    </source>
</reference>
<sequence length="540" mass="59581">MTLHVDRKRRLMVESLGNDLLTDASDSTHVAVPPGAVPPGAVRPGDPRYEDLALRRRNERFSQRPDYFQVVRTTEETVAAVAAAVRAGRRIAVRSGGHSMENSVGERPGGVVIDMSAMNGVYHDPARRAFVVESGATLGEVYRVLYLTWGVTIPGGWGHSVCVGGHIQGGGYGVLSRALGSVVDYLDAVEVVVVDATGQVRAVLATRDPSDPHHDLWWAHTGGGGGNFGVVTRYWLRSPEATGDDPASLLPRPPVSLLSGVVAWSWRDLPREAFHRLMRNHADWHERNSDPGCRYASLASRFVITGRGEEDRPDDIVVAAMLDGGLPDARSMLESYLDAIGEGVGGVRQIGEPTPWLYTMMPPVPDGDAQRGAEYDRYKGKAGYLRRGFSTAQVDTIYDYLTSPQARVELARLWLLAYGGQVNAVDPAATALAQRDSVLKAVYIAIWSDEADDETNLDWIRRFYRDVYADTGGVPVPGEISDGSYINYPDTDLADPRWNTSGVPWHYLYYKENYPRLQRVKKRWDPLNIFRHTLSIQPAD</sequence>
<accession>A0ABT1HLL3</accession>
<dbReference type="InterPro" id="IPR050416">
    <property type="entry name" value="FAD-linked_Oxidoreductase"/>
</dbReference>
<dbReference type="PANTHER" id="PTHR42973">
    <property type="entry name" value="BINDING OXIDOREDUCTASE, PUTATIVE (AFU_ORTHOLOGUE AFUA_1G17690)-RELATED"/>
    <property type="match status" value="1"/>
</dbReference>
<evidence type="ECO:0000259" key="7">
    <source>
        <dbReference type="PROSITE" id="PS51387"/>
    </source>
</evidence>
<evidence type="ECO:0000256" key="6">
    <source>
        <dbReference type="SAM" id="MobiDB-lite"/>
    </source>
</evidence>
<dbReference type="Proteomes" id="UP001205311">
    <property type="component" value="Unassembled WGS sequence"/>
</dbReference>
<dbReference type="InterPro" id="IPR036318">
    <property type="entry name" value="FAD-bd_PCMH-like_sf"/>
</dbReference>
<evidence type="ECO:0000313" key="9">
    <source>
        <dbReference type="Proteomes" id="UP001205311"/>
    </source>
</evidence>
<feature type="domain" description="FAD-binding PCMH-type" evidence="7">
    <location>
        <begin position="60"/>
        <end position="241"/>
    </location>
</feature>
<comment type="caution">
    <text evidence="8">The sequence shown here is derived from an EMBL/GenBank/DDBJ whole genome shotgun (WGS) entry which is preliminary data.</text>
</comment>